<feature type="chain" id="PRO_5017304990" description="Lipoprotein" evidence="1">
    <location>
        <begin position="28"/>
        <end position="150"/>
    </location>
</feature>
<dbReference type="OrthoDB" id="5116543at2"/>
<comment type="caution">
    <text evidence="2">The sequence shown here is derived from an EMBL/GenBank/DDBJ whole genome shotgun (WGS) entry which is preliminary data.</text>
</comment>
<dbReference type="AlphaFoldDB" id="A0A3A1U3Y9"/>
<keyword evidence="3" id="KW-1185">Reference proteome</keyword>
<dbReference type="PROSITE" id="PS51257">
    <property type="entry name" value="PROKAR_LIPOPROTEIN"/>
    <property type="match status" value="1"/>
</dbReference>
<reference evidence="3" key="1">
    <citation type="submission" date="2018-09" db="EMBL/GenBank/DDBJ databases">
        <authorList>
            <person name="Kim I."/>
        </authorList>
    </citation>
    <scope>NUCLEOTIDE SEQUENCE [LARGE SCALE GENOMIC DNA]</scope>
    <source>
        <strain evidence="3">DD4a</strain>
    </source>
</reference>
<evidence type="ECO:0008006" key="4">
    <source>
        <dbReference type="Google" id="ProtNLM"/>
    </source>
</evidence>
<name>A0A3A1U3Y9_9MICO</name>
<feature type="signal peptide" evidence="1">
    <location>
        <begin position="1"/>
        <end position="27"/>
    </location>
</feature>
<proteinExistence type="predicted"/>
<dbReference type="RefSeq" id="WP_119482867.1">
    <property type="nucleotide sequence ID" value="NZ_QXTG01000002.1"/>
</dbReference>
<keyword evidence="1" id="KW-0732">Signal</keyword>
<dbReference type="EMBL" id="QXTG01000002">
    <property type="protein sequence ID" value="RIX28557.1"/>
    <property type="molecule type" value="Genomic_DNA"/>
</dbReference>
<evidence type="ECO:0000256" key="1">
    <source>
        <dbReference type="SAM" id="SignalP"/>
    </source>
</evidence>
<protein>
    <recommendedName>
        <fullName evidence="4">Lipoprotein</fullName>
    </recommendedName>
</protein>
<organism evidence="2 3">
    <name type="scientific">Amnibacterium setariae</name>
    <dbReference type="NCBI Taxonomy" id="2306585"/>
    <lineage>
        <taxon>Bacteria</taxon>
        <taxon>Bacillati</taxon>
        <taxon>Actinomycetota</taxon>
        <taxon>Actinomycetes</taxon>
        <taxon>Micrococcales</taxon>
        <taxon>Microbacteriaceae</taxon>
        <taxon>Amnibacterium</taxon>
    </lineage>
</organism>
<gene>
    <name evidence="2" type="ORF">D1781_14170</name>
</gene>
<dbReference type="Proteomes" id="UP000265742">
    <property type="component" value="Unassembled WGS sequence"/>
</dbReference>
<sequence length="150" mass="16139">MTIRAHALLILLPLAAGLVLTTTGCSAIENAVHKTHEERFADRAAAEQGWKGVAAPAWLPDDATDIRNLATNDETNSVILARSTAPLPAGCREADRRSIPFDTASWAPTLDRFPDRVERCGDYEVMRVDGAWLGWFTATEAGQTPAPVAG</sequence>
<evidence type="ECO:0000313" key="3">
    <source>
        <dbReference type="Proteomes" id="UP000265742"/>
    </source>
</evidence>
<evidence type="ECO:0000313" key="2">
    <source>
        <dbReference type="EMBL" id="RIX28557.1"/>
    </source>
</evidence>
<accession>A0A3A1U3Y9</accession>